<dbReference type="Pfam" id="PF23666">
    <property type="entry name" value="Rcc01698_C"/>
    <property type="match status" value="1"/>
</dbReference>
<keyword evidence="4" id="KW-1185">Reference proteome</keyword>
<dbReference type="EMBL" id="AY576273">
    <property type="protein sequence ID" value="AAT69483.1"/>
    <property type="molecule type" value="Genomic_DNA"/>
</dbReference>
<gene>
    <name evidence="3" type="ORF">JL001p86</name>
</gene>
<evidence type="ECO:0000259" key="2">
    <source>
        <dbReference type="Pfam" id="PF23666"/>
    </source>
</evidence>
<dbReference type="KEGG" id="vg:3342394"/>
<feature type="domain" description="Rcc01698-like C-terminal" evidence="2">
    <location>
        <begin position="894"/>
        <end position="989"/>
    </location>
</feature>
<dbReference type="InterPro" id="IPR056490">
    <property type="entry name" value="Rcc01698_C"/>
</dbReference>
<accession>Q5DN19</accession>
<dbReference type="InterPro" id="IPR032876">
    <property type="entry name" value="J_dom"/>
</dbReference>
<reference evidence="3 4" key="1">
    <citation type="journal article" date="2005" name="Appl. Environ. Microbiol.">
        <title>Genomic analysis of bacteriophage PhiJL001: insights into its interaction with a sponge-associated alpha-proteobacterium.</title>
        <authorList>
            <person name="Lohr J.E."/>
            <person name="Chen F."/>
            <person name="Hill R.T."/>
        </authorList>
    </citation>
    <scope>NUCLEOTIDE SEQUENCE</scope>
</reference>
<name>Q5DN19_9CAUD</name>
<sequence length="1152" mass="123449">MASLAIAAVGALAAGGLGFSPQIGFLIGSVVGTLLFPPPGQETTTEGPRLGDLSVSASTYGTAIPISYGTVRVSGNMIWSSGIREVKHTETSGGGKGGLGGGPKQTQITYTYFVDMALSFGAGPADAVSRIFADGKIIYDATKAPPSRLSGLRFRFYDGGEDQLPDSIIEASEGSGQVPGHRGLCYIVFDDLPLENFGNRVPNITAEISFNATKTTVAVKGTNIDDSASFQVDILTTDFVRRRAYLDSDGGLRVFDMDTMNEIRQSGSLSDGLGITTIAGKFTGNIYTGNSTFKLINKYDPESFVRTAFFGTGGFGTSNNTTSFAAPTLLLEGSCYNATGGVRNFLMQKAQFDDLGLLDADSMEYIWHLNQTVGVTGFQTAWDRREGECVFWISFSESNIITLAKLTVSSNAAYNATFATTVGVSYEPSVATFDLNALSTNGTPSTITGPFLDRDDDGLFWFVAQSGGGSMMIKWIEGQGTIYINQLDNVEPNVQRTQAPMNSDVRNGRLSWLGSNGSACLIVDTSNGTELSTPVDITNAGTFSIGGQQGAFVYDGDAEGFICMDGSAGNSDVVKVFLEQISTQGIALSSIVEDLSTRAGYDTAVDLDTTELTDNVKGYLVSRQMTYRQALEPLAQAFFFEAVESDDQIKFVKRGASSILTIPQSELIEVGDESEVIPEQRTQEVELPERISVLYMDVDQDYQQGTESSKRVRQPIPAMRSRVETSLALPIVFTATEAKQISEKLLFSAWNERTAYRFKLPQEYLTLDPTDIVTVTLDNGTTFLVHVSSITVGADLTLEVEGISESSVTFSSTATSGGGLGFPQKPPASPAATKLFLVNVPLLRDIDDTAGLASRVYYGMSGFQDGWDGGSLLQSLDSGSTFDEISRALAGTDWGVTINALPATTTPFQTDETTSLEVFMQVGELSSVSQEQFLADANVALVGSPTTNVWEVIAYRDVTQNTNGTYTLNGLIRAKRGTDPFVNSHAVSEFFLPLNSSNFFAFLLPLAQRNNSLPYKGVGFSQIQEDVNAETFVGLARDLMPYAPAQQTAVLNASDIDISWVRRTRIGGALVDGLGTVPLGETTEAYELDIYNAAGDTIVQAVTGLTSPTYTYPAADITADFGTTPSELTLEVFQISEAVGRGFTNRVTIPVE</sequence>
<evidence type="ECO:0000313" key="3">
    <source>
        <dbReference type="EMBL" id="AAT69483.1"/>
    </source>
</evidence>
<dbReference type="Proteomes" id="UP000000993">
    <property type="component" value="Segment"/>
</dbReference>
<dbReference type="RefSeq" id="YP_224010.1">
    <property type="nucleotide sequence ID" value="NC_006938.1"/>
</dbReference>
<feature type="domain" description="Tip attachment protein J" evidence="1">
    <location>
        <begin position="622"/>
        <end position="788"/>
    </location>
</feature>
<protein>
    <submittedName>
        <fullName evidence="3">Gp86</fullName>
    </submittedName>
</protein>
<evidence type="ECO:0000313" key="4">
    <source>
        <dbReference type="Proteomes" id="UP000000993"/>
    </source>
</evidence>
<organism evidence="3 4">
    <name type="scientific">Alphaproteobacteria phage PhiJL001</name>
    <dbReference type="NCBI Taxonomy" id="2681607"/>
    <lineage>
        <taxon>Viruses</taxon>
        <taxon>Duplodnaviria</taxon>
        <taxon>Heunggongvirae</taxon>
        <taxon>Uroviricota</taxon>
        <taxon>Caudoviricetes</taxon>
        <taxon>Mesyanzhinovviridae</taxon>
        <taxon>Keylargovirus</taxon>
        <taxon>Keylargovirus JL001</taxon>
    </lineage>
</organism>
<evidence type="ECO:0000259" key="1">
    <source>
        <dbReference type="Pfam" id="PF13550"/>
    </source>
</evidence>
<proteinExistence type="predicted"/>
<dbReference type="GeneID" id="3342394"/>
<dbReference type="Pfam" id="PF13550">
    <property type="entry name" value="Phage-tail_3"/>
    <property type="match status" value="1"/>
</dbReference>